<dbReference type="EMBL" id="CAJVPU010001440">
    <property type="protein sequence ID" value="CAG8480720.1"/>
    <property type="molecule type" value="Genomic_DNA"/>
</dbReference>
<proteinExistence type="predicted"/>
<organism evidence="1 2">
    <name type="scientific">Dentiscutata heterogama</name>
    <dbReference type="NCBI Taxonomy" id="1316150"/>
    <lineage>
        <taxon>Eukaryota</taxon>
        <taxon>Fungi</taxon>
        <taxon>Fungi incertae sedis</taxon>
        <taxon>Mucoromycota</taxon>
        <taxon>Glomeromycotina</taxon>
        <taxon>Glomeromycetes</taxon>
        <taxon>Diversisporales</taxon>
        <taxon>Gigasporaceae</taxon>
        <taxon>Dentiscutata</taxon>
    </lineage>
</organism>
<accession>A0ACA9KLG1</accession>
<dbReference type="Proteomes" id="UP000789702">
    <property type="component" value="Unassembled WGS sequence"/>
</dbReference>
<gene>
    <name evidence="1" type="ORF">DHETER_LOCUS2115</name>
</gene>
<evidence type="ECO:0000313" key="1">
    <source>
        <dbReference type="EMBL" id="CAG8480720.1"/>
    </source>
</evidence>
<sequence>NSKHASLKSFSKSSSWISIVLKSATVFAAIAIAYESDISLLWIESLK</sequence>
<comment type="caution">
    <text evidence="1">The sequence shown here is derived from an EMBL/GenBank/DDBJ whole genome shotgun (WGS) entry which is preliminary data.</text>
</comment>
<protein>
    <submittedName>
        <fullName evidence="1">1105_t:CDS:1</fullName>
    </submittedName>
</protein>
<reference evidence="1" key="1">
    <citation type="submission" date="2021-06" db="EMBL/GenBank/DDBJ databases">
        <authorList>
            <person name="Kallberg Y."/>
            <person name="Tangrot J."/>
            <person name="Rosling A."/>
        </authorList>
    </citation>
    <scope>NUCLEOTIDE SEQUENCE</scope>
    <source>
        <strain evidence="1">IL203A</strain>
    </source>
</reference>
<name>A0ACA9KLG1_9GLOM</name>
<keyword evidence="2" id="KW-1185">Reference proteome</keyword>
<feature type="non-terminal residue" evidence="1">
    <location>
        <position position="1"/>
    </location>
</feature>
<evidence type="ECO:0000313" key="2">
    <source>
        <dbReference type="Proteomes" id="UP000789702"/>
    </source>
</evidence>